<keyword evidence="2" id="KW-0436">Ligase</keyword>
<dbReference type="EMBL" id="MFSP01000049">
    <property type="protein sequence ID" value="OGI67703.1"/>
    <property type="molecule type" value="Genomic_DNA"/>
</dbReference>
<dbReference type="InterPro" id="IPR020845">
    <property type="entry name" value="AMP-binding_CS"/>
</dbReference>
<dbReference type="PANTHER" id="PTHR24096">
    <property type="entry name" value="LONG-CHAIN-FATTY-ACID--COA LIGASE"/>
    <property type="match status" value="1"/>
</dbReference>
<accession>A0A1F6VDF9</accession>
<dbReference type="Gene3D" id="3.40.50.12780">
    <property type="entry name" value="N-terminal domain of ligase-like"/>
    <property type="match status" value="1"/>
</dbReference>
<dbReference type="FunFam" id="3.40.50.12780:FF:000003">
    <property type="entry name" value="Long-chain-fatty-acid--CoA ligase FadD"/>
    <property type="match status" value="1"/>
</dbReference>
<evidence type="ECO:0000259" key="6">
    <source>
        <dbReference type="Pfam" id="PF13193"/>
    </source>
</evidence>
<dbReference type="PANTHER" id="PTHR24096:SF149">
    <property type="entry name" value="AMP-BINDING DOMAIN-CONTAINING PROTEIN-RELATED"/>
    <property type="match status" value="1"/>
</dbReference>
<protein>
    <submittedName>
        <fullName evidence="7">AMP-dependent synthetase</fullName>
    </submittedName>
</protein>
<gene>
    <name evidence="7" type="ORF">A2W18_09625</name>
</gene>
<comment type="similarity">
    <text evidence="1">Belongs to the ATP-dependent AMP-binding enzyme family.</text>
</comment>
<dbReference type="GO" id="GO:0005524">
    <property type="term" value="F:ATP binding"/>
    <property type="evidence" value="ECO:0007669"/>
    <property type="project" value="UniProtKB-KW"/>
</dbReference>
<dbReference type="Gene3D" id="3.30.300.30">
    <property type="match status" value="1"/>
</dbReference>
<dbReference type="InterPro" id="IPR000873">
    <property type="entry name" value="AMP-dep_synth/lig_dom"/>
</dbReference>
<feature type="domain" description="AMP-binding enzyme C-terminal" evidence="6">
    <location>
        <begin position="436"/>
        <end position="509"/>
    </location>
</feature>
<feature type="domain" description="AMP-dependent synthetase/ligase" evidence="5">
    <location>
        <begin position="25"/>
        <end position="385"/>
    </location>
</feature>
<comment type="caution">
    <text evidence="7">The sequence shown here is derived from an EMBL/GenBank/DDBJ whole genome shotgun (WGS) entry which is preliminary data.</text>
</comment>
<dbReference type="Proteomes" id="UP000179076">
    <property type="component" value="Unassembled WGS sequence"/>
</dbReference>
<evidence type="ECO:0000256" key="2">
    <source>
        <dbReference type="ARBA" id="ARBA00022598"/>
    </source>
</evidence>
<dbReference type="GO" id="GO:0016405">
    <property type="term" value="F:CoA-ligase activity"/>
    <property type="evidence" value="ECO:0007669"/>
    <property type="project" value="TreeGrafter"/>
</dbReference>
<proteinExistence type="inferred from homology"/>
<reference evidence="7 8" key="1">
    <citation type="journal article" date="2016" name="Nat. Commun.">
        <title>Thousands of microbial genomes shed light on interconnected biogeochemical processes in an aquifer system.</title>
        <authorList>
            <person name="Anantharaman K."/>
            <person name="Brown C.T."/>
            <person name="Hug L.A."/>
            <person name="Sharon I."/>
            <person name="Castelle C.J."/>
            <person name="Probst A.J."/>
            <person name="Thomas B.C."/>
            <person name="Singh A."/>
            <person name="Wilkins M.J."/>
            <person name="Karaoz U."/>
            <person name="Brodie E.L."/>
            <person name="Williams K.H."/>
            <person name="Hubbard S.S."/>
            <person name="Banfield J.F."/>
        </authorList>
    </citation>
    <scope>NUCLEOTIDE SEQUENCE [LARGE SCALE GENOMIC DNA]</scope>
</reference>
<organism evidence="7 8">
    <name type="scientific">Candidatus Muproteobacteria bacterium RBG_16_60_9</name>
    <dbReference type="NCBI Taxonomy" id="1817755"/>
    <lineage>
        <taxon>Bacteria</taxon>
        <taxon>Pseudomonadati</taxon>
        <taxon>Pseudomonadota</taxon>
        <taxon>Candidatus Muproteobacteria</taxon>
    </lineage>
</organism>
<evidence type="ECO:0000256" key="4">
    <source>
        <dbReference type="ARBA" id="ARBA00022840"/>
    </source>
</evidence>
<dbReference type="InterPro" id="IPR025110">
    <property type="entry name" value="AMP-bd_C"/>
</dbReference>
<evidence type="ECO:0000313" key="8">
    <source>
        <dbReference type="Proteomes" id="UP000179076"/>
    </source>
</evidence>
<dbReference type="Pfam" id="PF00501">
    <property type="entry name" value="AMP-binding"/>
    <property type="match status" value="1"/>
</dbReference>
<dbReference type="AlphaFoldDB" id="A0A1F6VDF9"/>
<evidence type="ECO:0000313" key="7">
    <source>
        <dbReference type="EMBL" id="OGI67703.1"/>
    </source>
</evidence>
<dbReference type="FunFam" id="3.30.300.30:FF:000007">
    <property type="entry name" value="4-coumarate--CoA ligase 2"/>
    <property type="match status" value="1"/>
</dbReference>
<evidence type="ECO:0000256" key="3">
    <source>
        <dbReference type="ARBA" id="ARBA00022741"/>
    </source>
</evidence>
<keyword evidence="3" id="KW-0547">Nucleotide-binding</keyword>
<evidence type="ECO:0000256" key="1">
    <source>
        <dbReference type="ARBA" id="ARBA00006432"/>
    </source>
</evidence>
<dbReference type="SUPFAM" id="SSF56801">
    <property type="entry name" value="Acetyl-CoA synthetase-like"/>
    <property type="match status" value="1"/>
</dbReference>
<name>A0A1F6VDF9_9PROT</name>
<evidence type="ECO:0000259" key="5">
    <source>
        <dbReference type="Pfam" id="PF00501"/>
    </source>
</evidence>
<dbReference type="PROSITE" id="PS00455">
    <property type="entry name" value="AMP_BINDING"/>
    <property type="match status" value="1"/>
</dbReference>
<keyword evidence="4" id="KW-0067">ATP-binding</keyword>
<dbReference type="InterPro" id="IPR042099">
    <property type="entry name" value="ANL_N_sf"/>
</dbReference>
<sequence>MPFRSLYPDVSIPETALSSFVLDGAAARGDKPALIDGPTGRTITYAQLPVLVARVAAGLAARGFKKGERFAIYSPNVPEYAIAFHAVASLGGVVTTVNPLYTVAELAKQLNDSQARFLLTVPPFLATAREAAAQSKVEEIFVFGEAEGTTPFAALLAGSASPPTTQINARKDLVALPYSSGTTGLPKGVMLTHYNLVAQLCSLEGVTDAELVTPQDTVLAFLPFFHIYGIVAFLNLSLHQGATVVTMPRFDLEQYLQLVQKYGVTIMHVVPPIALALAKHPIVANFDLSNIRGAFSAAAPLSDTVANALFERVGFRVSQAYGMTEVSGASHLGPTTPDKIKPASGGRLMPNMECKIVNVGSGVEVPASEQGEILVRGPIVMQGYLGQAGATAATIDADGWLRTGDIGYVDADGDFFIVDRTKELIKYKGLQVAPAELEAVLLGNPAIADACVIGVADEEAGEVPKAFVVKKGEINADEVLAWVAARVAPYKKVRSVEFVDQLPKSATGKLLRRVLIERERNAAAAAHSA</sequence>
<dbReference type="InterPro" id="IPR045851">
    <property type="entry name" value="AMP-bd_C_sf"/>
</dbReference>
<dbReference type="Pfam" id="PF13193">
    <property type="entry name" value="AMP-binding_C"/>
    <property type="match status" value="1"/>
</dbReference>